<sequence>MIRMDQDKIDSLRRKNVLLLVSDLKLTTYDISIIMGVYKERKFQEGGRYEILWIPIVEQEREDLPSQFKSLQSQMPWYTVHRPSLINKVATKVIKEKWHFRQETILVVLGPQGKVECHNAIHVSRMLGIQAFPFSDSVVSTIWRRRDINWFEMLVNDSVIPKIPEIIKSEKLIFLYASEDNKHVQELEEHLKKVRDDSGDAVVAFNLTKISLFWTRLESCMFSMVQAQIDVLDSLMQDVLKLYTSFKKEGGFVLVTKGSRVVINSPMTSASKVISQYDAWKKQVDVAGGKTLEMALKEHHDKVVAPEACYHFYVPNMVGCMPENVKCPVCPRIMRNVVKFECCHGAH</sequence>
<dbReference type="PANTHER" id="PTHR33232:SF9">
    <property type="entry name" value="PROTEIN SIEVE ELEMENT OCCLUSION B"/>
    <property type="match status" value="1"/>
</dbReference>
<dbReference type="PANTHER" id="PTHR33232">
    <property type="entry name" value="PROTEIN SIEVE ELEMENT OCCLUSION B-LIKE"/>
    <property type="match status" value="1"/>
</dbReference>
<keyword evidence="3" id="KW-1185">Reference proteome</keyword>
<dbReference type="EMBL" id="JAXQNO010000019">
    <property type="protein sequence ID" value="KAK4775176.1"/>
    <property type="molecule type" value="Genomic_DNA"/>
</dbReference>
<gene>
    <name evidence="2" type="ORF">SAY86_010111</name>
</gene>
<protein>
    <recommendedName>
        <fullName evidence="1">Sieve element occlusion C-terminal domain-containing protein</fullName>
    </recommendedName>
</protein>
<evidence type="ECO:0000313" key="2">
    <source>
        <dbReference type="EMBL" id="KAK4775176.1"/>
    </source>
</evidence>
<organism evidence="2 3">
    <name type="scientific">Trapa natans</name>
    <name type="common">Water chestnut</name>
    <dbReference type="NCBI Taxonomy" id="22666"/>
    <lineage>
        <taxon>Eukaryota</taxon>
        <taxon>Viridiplantae</taxon>
        <taxon>Streptophyta</taxon>
        <taxon>Embryophyta</taxon>
        <taxon>Tracheophyta</taxon>
        <taxon>Spermatophyta</taxon>
        <taxon>Magnoliopsida</taxon>
        <taxon>eudicotyledons</taxon>
        <taxon>Gunneridae</taxon>
        <taxon>Pentapetalae</taxon>
        <taxon>rosids</taxon>
        <taxon>malvids</taxon>
        <taxon>Myrtales</taxon>
        <taxon>Lythraceae</taxon>
        <taxon>Trapa</taxon>
    </lineage>
</organism>
<accession>A0AAN7L5R0</accession>
<reference evidence="2 3" key="1">
    <citation type="journal article" date="2023" name="Hortic Res">
        <title>Pangenome of water caltrop reveals structural variations and asymmetric subgenome divergence after allopolyploidization.</title>
        <authorList>
            <person name="Zhang X."/>
            <person name="Chen Y."/>
            <person name="Wang L."/>
            <person name="Yuan Y."/>
            <person name="Fang M."/>
            <person name="Shi L."/>
            <person name="Lu R."/>
            <person name="Comes H.P."/>
            <person name="Ma Y."/>
            <person name="Chen Y."/>
            <person name="Huang G."/>
            <person name="Zhou Y."/>
            <person name="Zheng Z."/>
            <person name="Qiu Y."/>
        </authorList>
    </citation>
    <scope>NUCLEOTIDE SEQUENCE [LARGE SCALE GENOMIC DNA]</scope>
    <source>
        <strain evidence="2">F231</strain>
    </source>
</reference>
<evidence type="ECO:0000313" key="3">
    <source>
        <dbReference type="Proteomes" id="UP001346149"/>
    </source>
</evidence>
<feature type="domain" description="Sieve element occlusion C-terminal" evidence="1">
    <location>
        <begin position="206"/>
        <end position="344"/>
    </location>
</feature>
<dbReference type="InterPro" id="IPR039299">
    <property type="entry name" value="SEOA"/>
</dbReference>
<proteinExistence type="predicted"/>
<dbReference type="Proteomes" id="UP001346149">
    <property type="component" value="Unassembled WGS sequence"/>
</dbReference>
<dbReference type="InterPro" id="IPR027944">
    <property type="entry name" value="SEO_C"/>
</dbReference>
<name>A0AAN7L5R0_TRANT</name>
<dbReference type="Pfam" id="PF14577">
    <property type="entry name" value="SEO_C"/>
    <property type="match status" value="1"/>
</dbReference>
<evidence type="ECO:0000259" key="1">
    <source>
        <dbReference type="Pfam" id="PF14577"/>
    </source>
</evidence>
<dbReference type="GO" id="GO:0010088">
    <property type="term" value="P:phloem development"/>
    <property type="evidence" value="ECO:0007669"/>
    <property type="project" value="InterPro"/>
</dbReference>
<dbReference type="AlphaFoldDB" id="A0AAN7L5R0"/>
<comment type="caution">
    <text evidence="2">The sequence shown here is derived from an EMBL/GenBank/DDBJ whole genome shotgun (WGS) entry which is preliminary data.</text>
</comment>